<evidence type="ECO:0000313" key="2">
    <source>
        <dbReference type="Proteomes" id="UP000077002"/>
    </source>
</evidence>
<dbReference type="Gene3D" id="3.10.180.10">
    <property type="entry name" value="2,3-Dihydroxybiphenyl 1,2-Dioxygenase, domain 1"/>
    <property type="match status" value="1"/>
</dbReference>
<protein>
    <recommendedName>
        <fullName evidence="3">VOC domain-containing protein</fullName>
    </recommendedName>
</protein>
<sequence>MTVAPGNLIALLAVQQNVSDLQKQLNLYGNIDYVVDEGAELADGYQLPDCWFAARGVARDNLEAAVAVKLPTDPYMHVWFYSWKNLDTNSQWPQKFNQIGSRGLTLLFDNVDKELARILKEFPNTKVLQQPIKIQRKWGETTSALVHDPEGTFVELVSIANNPLVAKAQPALPHHRSFLHFMMNCVNFQETTKWYQAFGMDHDHGVDFRNLHHDDQFNRGIGGREIFMNQMKTFSHHENVWTDCHFLRSPRDPSHMHLELLEYNDSGRGLKDPGLNPTWFQKGIARYCMKTPSFEAAQRTVKERGYKIYIEEQRGALNWGDSQWFFFGDVDGNNGITRDTGVNVTDTLEKSWMFLLVRWEVSYARTY</sequence>
<gene>
    <name evidence="1" type="ORF">AYO21_01375</name>
</gene>
<reference evidence="1 2" key="1">
    <citation type="submission" date="2016-03" db="EMBL/GenBank/DDBJ databases">
        <title>Draft genome sequence of the Fonsecaea monophora CBS 269.37.</title>
        <authorList>
            <person name="Bombassaro A."/>
            <person name="Vinicius W.A."/>
            <person name="De Hoog S."/>
            <person name="Sun J."/>
            <person name="Souza E.M."/>
            <person name="Raittz R.T."/>
            <person name="Costa F."/>
            <person name="Leao A.C."/>
            <person name="Tadra-Sfeir M.Z."/>
            <person name="Baura V."/>
            <person name="Balsanelli E."/>
            <person name="Pedrosa F.O."/>
            <person name="Moreno L.F."/>
            <person name="Steffens M.B."/>
            <person name="Xi L."/>
            <person name="Bocca A.L."/>
            <person name="Felipe M.S."/>
            <person name="Teixeira M."/>
            <person name="Telles Filho F.Q."/>
            <person name="Azevedo C.M."/>
            <person name="Gomes R."/>
            <person name="Vicente V.A."/>
        </authorList>
    </citation>
    <scope>NUCLEOTIDE SEQUENCE [LARGE SCALE GENOMIC DNA]</scope>
    <source>
        <strain evidence="1 2">CBS 269.37</strain>
    </source>
</reference>
<comment type="caution">
    <text evidence="1">The sequence shown here is derived from an EMBL/GenBank/DDBJ whole genome shotgun (WGS) entry which is preliminary data.</text>
</comment>
<dbReference type="Proteomes" id="UP000077002">
    <property type="component" value="Unassembled WGS sequence"/>
</dbReference>
<dbReference type="GeneID" id="34596554"/>
<dbReference type="InterPro" id="IPR029068">
    <property type="entry name" value="Glyas_Bleomycin-R_OHBP_Dase"/>
</dbReference>
<dbReference type="RefSeq" id="XP_022516331.1">
    <property type="nucleotide sequence ID" value="XM_022651358.1"/>
</dbReference>
<evidence type="ECO:0008006" key="3">
    <source>
        <dbReference type="Google" id="ProtNLM"/>
    </source>
</evidence>
<evidence type="ECO:0000313" key="1">
    <source>
        <dbReference type="EMBL" id="OAG44379.1"/>
    </source>
</evidence>
<dbReference type="OrthoDB" id="4525314at2759"/>
<keyword evidence="2" id="KW-1185">Reference proteome</keyword>
<dbReference type="AlphaFoldDB" id="A0A177FMJ5"/>
<organism evidence="1 2">
    <name type="scientific">Fonsecaea monophora</name>
    <dbReference type="NCBI Taxonomy" id="254056"/>
    <lineage>
        <taxon>Eukaryota</taxon>
        <taxon>Fungi</taxon>
        <taxon>Dikarya</taxon>
        <taxon>Ascomycota</taxon>
        <taxon>Pezizomycotina</taxon>
        <taxon>Eurotiomycetes</taxon>
        <taxon>Chaetothyriomycetidae</taxon>
        <taxon>Chaetothyriales</taxon>
        <taxon>Herpotrichiellaceae</taxon>
        <taxon>Fonsecaea</taxon>
    </lineage>
</organism>
<proteinExistence type="predicted"/>
<name>A0A177FMJ5_9EURO</name>
<accession>A0A177FMJ5</accession>
<dbReference type="EMBL" id="LVKK01000005">
    <property type="protein sequence ID" value="OAG44379.1"/>
    <property type="molecule type" value="Genomic_DNA"/>
</dbReference>
<dbReference type="SUPFAM" id="SSF54593">
    <property type="entry name" value="Glyoxalase/Bleomycin resistance protein/Dihydroxybiphenyl dioxygenase"/>
    <property type="match status" value="2"/>
</dbReference>